<dbReference type="Proteomes" id="UP000600139">
    <property type="component" value="Unassembled WGS sequence"/>
</dbReference>
<proteinExistence type="predicted"/>
<sequence length="343" mass="37711">MKSKFLLPAVTAVLGFTLAWVAKPGNPAATAARQVEESPAKRLPRAESGVTSPSGDNKRPKDVKASDFPLADAADKGPKTRDEARMLRLTEALGLSIDQQGDIIKLIEDVQAAMDGNVPVLQDLATRGKAIEEGLTKLLSPEQLAKFQELRVRERENRVESRAQKMILGAIEDIDLSPEQREEVLKRLRLRAKNEMQAIPDAATLLLDKSMLPTNNKELSMDGILLLTKIDEDGAPSENPAQAHQKVLDSQRRDLEETLNCFDGILSSGQMGQYQASLAEARAILEKIPKMRGEARATPEPVPPVTVERVPVPDENEAMSAEDEEEIKKAEEMGDEEQPDEEL</sequence>
<feature type="chain" id="PRO_5037092616" evidence="2">
    <location>
        <begin position="23"/>
        <end position="343"/>
    </location>
</feature>
<reference evidence="3" key="1">
    <citation type="submission" date="2021-01" db="EMBL/GenBank/DDBJ databases">
        <title>Modified the classification status of verrucomicrobia.</title>
        <authorList>
            <person name="Feng X."/>
        </authorList>
    </citation>
    <scope>NUCLEOTIDE SEQUENCE</scope>
    <source>
        <strain evidence="3">JCM 18052</strain>
    </source>
</reference>
<comment type="caution">
    <text evidence="3">The sequence shown here is derived from an EMBL/GenBank/DDBJ whole genome shotgun (WGS) entry which is preliminary data.</text>
</comment>
<evidence type="ECO:0000256" key="2">
    <source>
        <dbReference type="SAM" id="SignalP"/>
    </source>
</evidence>
<protein>
    <submittedName>
        <fullName evidence="3">Uncharacterized protein</fullName>
    </submittedName>
</protein>
<evidence type="ECO:0000313" key="3">
    <source>
        <dbReference type="EMBL" id="MBK1814320.1"/>
    </source>
</evidence>
<name>A0A934R2I1_9BACT</name>
<feature type="signal peptide" evidence="2">
    <location>
        <begin position="1"/>
        <end position="22"/>
    </location>
</feature>
<feature type="region of interest" description="Disordered" evidence="1">
    <location>
        <begin position="27"/>
        <end position="80"/>
    </location>
</feature>
<organism evidence="3 4">
    <name type="scientific">Luteolibacter yonseiensis</name>
    <dbReference type="NCBI Taxonomy" id="1144680"/>
    <lineage>
        <taxon>Bacteria</taxon>
        <taxon>Pseudomonadati</taxon>
        <taxon>Verrucomicrobiota</taxon>
        <taxon>Verrucomicrobiia</taxon>
        <taxon>Verrucomicrobiales</taxon>
        <taxon>Verrucomicrobiaceae</taxon>
        <taxon>Luteolibacter</taxon>
    </lineage>
</organism>
<feature type="compositionally biased region" description="Basic and acidic residues" evidence="1">
    <location>
        <begin position="56"/>
        <end position="65"/>
    </location>
</feature>
<keyword evidence="4" id="KW-1185">Reference proteome</keyword>
<accession>A0A934R2I1</accession>
<evidence type="ECO:0000256" key="1">
    <source>
        <dbReference type="SAM" id="MobiDB-lite"/>
    </source>
</evidence>
<evidence type="ECO:0000313" key="4">
    <source>
        <dbReference type="Proteomes" id="UP000600139"/>
    </source>
</evidence>
<dbReference type="AlphaFoldDB" id="A0A934R2I1"/>
<gene>
    <name evidence="3" type="ORF">JIN84_01765</name>
</gene>
<dbReference type="EMBL" id="JAENIK010000004">
    <property type="protein sequence ID" value="MBK1814320.1"/>
    <property type="molecule type" value="Genomic_DNA"/>
</dbReference>
<feature type="compositionally biased region" description="Acidic residues" evidence="1">
    <location>
        <begin position="333"/>
        <end position="343"/>
    </location>
</feature>
<keyword evidence="2" id="KW-0732">Signal</keyword>
<dbReference type="RefSeq" id="WP_200349289.1">
    <property type="nucleotide sequence ID" value="NZ_BAABHZ010000010.1"/>
</dbReference>
<feature type="region of interest" description="Disordered" evidence="1">
    <location>
        <begin position="292"/>
        <end position="343"/>
    </location>
</feature>
<feature type="compositionally biased region" description="Acidic residues" evidence="1">
    <location>
        <begin position="314"/>
        <end position="325"/>
    </location>
</feature>